<organism evidence="2 3">
    <name type="scientific">Tolypothrix tenuis PCC 7101</name>
    <dbReference type="NCBI Taxonomy" id="231146"/>
    <lineage>
        <taxon>Bacteria</taxon>
        <taxon>Bacillati</taxon>
        <taxon>Cyanobacteriota</taxon>
        <taxon>Cyanophyceae</taxon>
        <taxon>Nostocales</taxon>
        <taxon>Tolypothrichaceae</taxon>
        <taxon>Tolypothrix</taxon>
    </lineage>
</organism>
<feature type="domain" description="DUF4114" evidence="1">
    <location>
        <begin position="299"/>
        <end position="382"/>
    </location>
</feature>
<dbReference type="InterPro" id="IPR025193">
    <property type="entry name" value="DUF4114"/>
</dbReference>
<sequence>MDLSIICATEQSYFNPLENSILQTSYCSFTDLLGESQYHGQMAIELSSVLSEVGSKLDNFLQKPDFINQMQLAFGKGWDLQQATNLIKGIVNGKSIPQIDILPIESLQAKGAYAGDSIYLAQELFSNPEKPEALVSVLLEELGHYVDSHLNVQDSPGDEGAIFAQLVLNQPLQGEELLALKAEDDSAILNLNGKSILVEQAALDSGTFTVGVDGKVSIEFLADAGSYHSELGIFSLQGMGNLQPGSLEFIQESARRVISNSNSGYLAISDATEGAKFSGDLGESERNDGRFLGEKNFVMNPGDQFAFLLVPDGKIRELLDNPNLAKDKNPLFSIASANADGSVHFAQLGQGTTKGGTFGVEDKLASQGSDWDYNDFVFQIKGATGKTAPLETFIQSKQEWRNTQSGKELIEYAKQVSLFLTLAAPFSSSYTVASLGELPGLPTPYVGLAFKADDPNTLYIGSTPQGEKGEIFAIALKRDANNHIVGFTGSAKLLSSAPGLSGGLNDAGLTFGPNNVLFYTTWNDNTVGQIKLGSSSPDKQVELNSLGYQPSVGGLTFVPQGFPGAGRLKITSYDTGNFYDTTVSADGTGTWNIAPATKSVQITGGPDAFIYVSASMPQFTSARILLAEQDTDTVSAYNIDANGDPIPTTRQEFLTGIDGPIGAAIDPLTGDFFFSTYSFGDFNPQGFNQVVVVRKG</sequence>
<dbReference type="SUPFAM" id="SSF50952">
    <property type="entry name" value="Soluble quinoprotein glucose dehydrogenase"/>
    <property type="match status" value="1"/>
</dbReference>
<dbReference type="InterPro" id="IPR011041">
    <property type="entry name" value="Quinoprot_gluc/sorb_DH_b-prop"/>
</dbReference>
<protein>
    <recommendedName>
        <fullName evidence="1">DUF4114 domain-containing protein</fullName>
    </recommendedName>
</protein>
<dbReference type="Proteomes" id="UP000218785">
    <property type="component" value="Chromosome"/>
</dbReference>
<accession>A0A1Z4MUX6</accession>
<dbReference type="Pfam" id="PF13448">
    <property type="entry name" value="DUF4114"/>
    <property type="match status" value="1"/>
</dbReference>
<reference evidence="2 3" key="1">
    <citation type="submission" date="2017-06" db="EMBL/GenBank/DDBJ databases">
        <title>Genome sequencing of cyanobaciteial culture collection at National Institute for Environmental Studies (NIES).</title>
        <authorList>
            <person name="Hirose Y."/>
            <person name="Shimura Y."/>
            <person name="Fujisawa T."/>
            <person name="Nakamura Y."/>
            <person name="Kawachi M."/>
        </authorList>
    </citation>
    <scope>NUCLEOTIDE SEQUENCE [LARGE SCALE GENOMIC DNA]</scope>
    <source>
        <strain evidence="2 3">NIES-37</strain>
    </source>
</reference>
<evidence type="ECO:0000313" key="2">
    <source>
        <dbReference type="EMBL" id="BAY97276.1"/>
    </source>
</evidence>
<keyword evidence="3" id="KW-1185">Reference proteome</keyword>
<dbReference type="RefSeq" id="WP_096574355.1">
    <property type="nucleotide sequence ID" value="NZ_CAWNJS010000001.1"/>
</dbReference>
<gene>
    <name evidence="2" type="ORF">NIES37_12140</name>
</gene>
<name>A0A1Z4MUX6_9CYAN</name>
<dbReference type="KEGG" id="ttq:NIES37_12140"/>
<evidence type="ECO:0000313" key="3">
    <source>
        <dbReference type="Proteomes" id="UP000218785"/>
    </source>
</evidence>
<proteinExistence type="predicted"/>
<dbReference type="EMBL" id="AP018248">
    <property type="protein sequence ID" value="BAY97276.1"/>
    <property type="molecule type" value="Genomic_DNA"/>
</dbReference>
<dbReference type="AlphaFoldDB" id="A0A1Z4MUX6"/>
<evidence type="ECO:0000259" key="1">
    <source>
        <dbReference type="Pfam" id="PF13448"/>
    </source>
</evidence>